<dbReference type="AlphaFoldDB" id="A0A915DSF0"/>
<name>A0A915DSF0_9BILA</name>
<protein>
    <submittedName>
        <fullName evidence="2">Uncharacterized protein</fullName>
    </submittedName>
</protein>
<dbReference type="WBParaSite" id="jg23038">
    <property type="protein sequence ID" value="jg23038"/>
    <property type="gene ID" value="jg23038"/>
</dbReference>
<evidence type="ECO:0000313" key="2">
    <source>
        <dbReference type="WBParaSite" id="jg23038"/>
    </source>
</evidence>
<organism evidence="1 2">
    <name type="scientific">Ditylenchus dipsaci</name>
    <dbReference type="NCBI Taxonomy" id="166011"/>
    <lineage>
        <taxon>Eukaryota</taxon>
        <taxon>Metazoa</taxon>
        <taxon>Ecdysozoa</taxon>
        <taxon>Nematoda</taxon>
        <taxon>Chromadorea</taxon>
        <taxon>Rhabditida</taxon>
        <taxon>Tylenchina</taxon>
        <taxon>Tylenchomorpha</taxon>
        <taxon>Sphaerularioidea</taxon>
        <taxon>Anguinidae</taxon>
        <taxon>Anguininae</taxon>
        <taxon>Ditylenchus</taxon>
    </lineage>
</organism>
<reference evidence="2" key="1">
    <citation type="submission" date="2022-11" db="UniProtKB">
        <authorList>
            <consortium name="WormBaseParasite"/>
        </authorList>
    </citation>
    <scope>IDENTIFICATION</scope>
</reference>
<keyword evidence="1" id="KW-1185">Reference proteome</keyword>
<sequence>MNSNFGDMINYNGLQLCNSASVKYVCQGYEGNTNFDAANGANFMQAPIEQFKAGQQLNGKACNDPMLML</sequence>
<dbReference type="Proteomes" id="UP000887574">
    <property type="component" value="Unplaced"/>
</dbReference>
<proteinExistence type="predicted"/>
<accession>A0A915DSF0</accession>
<evidence type="ECO:0000313" key="1">
    <source>
        <dbReference type="Proteomes" id="UP000887574"/>
    </source>
</evidence>